<organism evidence="2 3">
    <name type="scientific">Steinernema carpocapsae</name>
    <name type="common">Entomopathogenic nematode</name>
    <dbReference type="NCBI Taxonomy" id="34508"/>
    <lineage>
        <taxon>Eukaryota</taxon>
        <taxon>Metazoa</taxon>
        <taxon>Ecdysozoa</taxon>
        <taxon>Nematoda</taxon>
        <taxon>Chromadorea</taxon>
        <taxon>Rhabditida</taxon>
        <taxon>Tylenchina</taxon>
        <taxon>Panagrolaimomorpha</taxon>
        <taxon>Strongyloidoidea</taxon>
        <taxon>Steinernematidae</taxon>
        <taxon>Steinernema</taxon>
    </lineage>
</organism>
<keyword evidence="3" id="KW-1185">Reference proteome</keyword>
<sequence>MNSKTFFLFFIISAVVIGLIQAGRELESEDVNSDLGICCRNKPGCDTYCKSTRKCLGGSCDNRRGCFQGCKCYGC</sequence>
<name>A0A4U5LYW3_STECR</name>
<comment type="caution">
    <text evidence="2">The sequence shown here is derived from an EMBL/GenBank/DDBJ whole genome shotgun (WGS) entry which is preliminary data.</text>
</comment>
<reference evidence="2 3" key="2">
    <citation type="journal article" date="2019" name="G3 (Bethesda)">
        <title>Hybrid Assembly of the Genome of the Entomopathogenic Nematode Steinernema carpocapsae Identifies the X-Chromosome.</title>
        <authorList>
            <person name="Serra L."/>
            <person name="Macchietto M."/>
            <person name="Macias-Munoz A."/>
            <person name="McGill C.J."/>
            <person name="Rodriguez I.M."/>
            <person name="Rodriguez B."/>
            <person name="Murad R."/>
            <person name="Mortazavi A."/>
        </authorList>
    </citation>
    <scope>NUCLEOTIDE SEQUENCE [LARGE SCALE GENOMIC DNA]</scope>
    <source>
        <strain evidence="2 3">ALL</strain>
    </source>
</reference>
<feature type="signal peptide" evidence="1">
    <location>
        <begin position="1"/>
        <end position="22"/>
    </location>
</feature>
<feature type="chain" id="PRO_5020929009" evidence="1">
    <location>
        <begin position="23"/>
        <end position="75"/>
    </location>
</feature>
<dbReference type="AlphaFoldDB" id="A0A4U5LYW3"/>
<keyword evidence="1" id="KW-0732">Signal</keyword>
<dbReference type="EMBL" id="AZBU02000011">
    <property type="protein sequence ID" value="TKR61490.1"/>
    <property type="molecule type" value="Genomic_DNA"/>
</dbReference>
<protein>
    <submittedName>
        <fullName evidence="2">Uncharacterized protein</fullName>
    </submittedName>
</protein>
<evidence type="ECO:0000256" key="1">
    <source>
        <dbReference type="SAM" id="SignalP"/>
    </source>
</evidence>
<gene>
    <name evidence="2" type="ORF">L596_028594</name>
</gene>
<accession>A0A4U5LYW3</accession>
<evidence type="ECO:0000313" key="3">
    <source>
        <dbReference type="Proteomes" id="UP000298663"/>
    </source>
</evidence>
<evidence type="ECO:0000313" key="2">
    <source>
        <dbReference type="EMBL" id="TKR61490.1"/>
    </source>
</evidence>
<reference evidence="2 3" key="1">
    <citation type="journal article" date="2015" name="Genome Biol.">
        <title>Comparative genomics of Steinernema reveals deeply conserved gene regulatory networks.</title>
        <authorList>
            <person name="Dillman A.R."/>
            <person name="Macchietto M."/>
            <person name="Porter C.F."/>
            <person name="Rogers A."/>
            <person name="Williams B."/>
            <person name="Antoshechkin I."/>
            <person name="Lee M.M."/>
            <person name="Goodwin Z."/>
            <person name="Lu X."/>
            <person name="Lewis E.E."/>
            <person name="Goodrich-Blair H."/>
            <person name="Stock S.P."/>
            <person name="Adams B.J."/>
            <person name="Sternberg P.W."/>
            <person name="Mortazavi A."/>
        </authorList>
    </citation>
    <scope>NUCLEOTIDE SEQUENCE [LARGE SCALE GENOMIC DNA]</scope>
    <source>
        <strain evidence="2 3">ALL</strain>
    </source>
</reference>
<proteinExistence type="predicted"/>
<dbReference type="Proteomes" id="UP000298663">
    <property type="component" value="Unassembled WGS sequence"/>
</dbReference>